<evidence type="ECO:0000313" key="8">
    <source>
        <dbReference type="EMBL" id="ESR25746.1"/>
    </source>
</evidence>
<organism evidence="8 9">
    <name type="scientific">Lutibaculum baratangense AMV1</name>
    <dbReference type="NCBI Taxonomy" id="631454"/>
    <lineage>
        <taxon>Bacteria</taxon>
        <taxon>Pseudomonadati</taxon>
        <taxon>Pseudomonadota</taxon>
        <taxon>Alphaproteobacteria</taxon>
        <taxon>Hyphomicrobiales</taxon>
        <taxon>Tepidamorphaceae</taxon>
        <taxon>Lutibaculum</taxon>
    </lineage>
</organism>
<dbReference type="InterPro" id="IPR001638">
    <property type="entry name" value="Solute-binding_3/MltF_N"/>
</dbReference>
<dbReference type="GO" id="GO:0015276">
    <property type="term" value="F:ligand-gated monoatomic ion channel activity"/>
    <property type="evidence" value="ECO:0007669"/>
    <property type="project" value="InterPro"/>
</dbReference>
<dbReference type="AlphaFoldDB" id="V4RHY5"/>
<evidence type="ECO:0000256" key="5">
    <source>
        <dbReference type="SAM" id="SignalP"/>
    </source>
</evidence>
<dbReference type="GO" id="GO:0030313">
    <property type="term" value="C:cell envelope"/>
    <property type="evidence" value="ECO:0007669"/>
    <property type="project" value="UniProtKB-SubCell"/>
</dbReference>
<dbReference type="InterPro" id="IPR001320">
    <property type="entry name" value="Iontro_rcpt_C"/>
</dbReference>
<evidence type="ECO:0000256" key="1">
    <source>
        <dbReference type="ARBA" id="ARBA00004196"/>
    </source>
</evidence>
<comment type="similarity">
    <text evidence="2 4">Belongs to the bacterial solute-binding protein 3 family.</text>
</comment>
<dbReference type="PANTHER" id="PTHR35936:SF19">
    <property type="entry name" value="AMINO-ACID-BINDING PROTEIN YXEM-RELATED"/>
    <property type="match status" value="1"/>
</dbReference>
<evidence type="ECO:0000313" key="9">
    <source>
        <dbReference type="Proteomes" id="UP000017819"/>
    </source>
</evidence>
<dbReference type="EMBL" id="AWXZ01000018">
    <property type="protein sequence ID" value="ESR25746.1"/>
    <property type="molecule type" value="Genomic_DNA"/>
</dbReference>
<reference evidence="8 9" key="1">
    <citation type="journal article" date="2014" name="Genome Announc.">
        <title>Draft Genome Sequence of Lutibaculum baratangense Strain AMV1T, Isolated from a Mud Volcano in Andamans, India.</title>
        <authorList>
            <person name="Singh A."/>
            <person name="Sreenivas A."/>
            <person name="Sathyanarayana Reddy G."/>
            <person name="Pinnaka A.K."/>
            <person name="Shivaji S."/>
        </authorList>
    </citation>
    <scope>NUCLEOTIDE SEQUENCE [LARGE SCALE GENOMIC DNA]</scope>
    <source>
        <strain evidence="8 9">AMV1</strain>
    </source>
</reference>
<dbReference type="PATRIC" id="fig|631454.5.peg.1560"/>
<accession>V4RHY5</accession>
<dbReference type="Pfam" id="PF00497">
    <property type="entry name" value="SBP_bac_3"/>
    <property type="match status" value="1"/>
</dbReference>
<feature type="signal peptide" evidence="5">
    <location>
        <begin position="1"/>
        <end position="22"/>
    </location>
</feature>
<evidence type="ECO:0000256" key="2">
    <source>
        <dbReference type="ARBA" id="ARBA00010333"/>
    </source>
</evidence>
<dbReference type="Proteomes" id="UP000017819">
    <property type="component" value="Unassembled WGS sequence"/>
</dbReference>
<feature type="domain" description="Ionotropic glutamate receptor C-terminal" evidence="7">
    <location>
        <begin position="27"/>
        <end position="250"/>
    </location>
</feature>
<dbReference type="STRING" id="631454.N177_1579"/>
<sequence length="257" mass="27345">MKKTILAAAAALSLAMAPGAFAQEPLKVGVAAEPYPPFSSVDSAGNWSGFDIEIGQAICEEMGRECVTTPVAWDGIIPALTSGKIDMIVGSMSITEERQKVIDFSDRYYYTPAAFVAPAPVEVDTDSADLGGLVLGVQSGTTSAAYVRKAYPDAEIKLYNTQDEVNADLAAGRIDVMLADQAAMVEYVKTPEGSQFEVKAVAPEDEAFGEGIGVGLRKEDDDLQADVNDAIAALLESGRYDEIAGQYFEFDIYGGRE</sequence>
<dbReference type="OrthoDB" id="9807134at2"/>
<name>V4RHY5_9HYPH</name>
<dbReference type="Gene3D" id="3.40.190.10">
    <property type="entry name" value="Periplasmic binding protein-like II"/>
    <property type="match status" value="2"/>
</dbReference>
<dbReference type="PROSITE" id="PS01039">
    <property type="entry name" value="SBP_BACTERIAL_3"/>
    <property type="match status" value="1"/>
</dbReference>
<evidence type="ECO:0000256" key="4">
    <source>
        <dbReference type="RuleBase" id="RU003744"/>
    </source>
</evidence>
<evidence type="ECO:0000259" key="6">
    <source>
        <dbReference type="SMART" id="SM00062"/>
    </source>
</evidence>
<evidence type="ECO:0000259" key="7">
    <source>
        <dbReference type="SMART" id="SM00079"/>
    </source>
</evidence>
<comment type="caution">
    <text evidence="8">The sequence shown here is derived from an EMBL/GenBank/DDBJ whole genome shotgun (WGS) entry which is preliminary data.</text>
</comment>
<dbReference type="PANTHER" id="PTHR35936">
    <property type="entry name" value="MEMBRANE-BOUND LYTIC MUREIN TRANSGLYCOSYLASE F"/>
    <property type="match status" value="1"/>
</dbReference>
<evidence type="ECO:0000256" key="3">
    <source>
        <dbReference type="ARBA" id="ARBA00022729"/>
    </source>
</evidence>
<gene>
    <name evidence="8" type="ORF">N177_1579</name>
</gene>
<feature type="domain" description="Solute-binding protein family 3/N-terminal" evidence="6">
    <location>
        <begin position="25"/>
        <end position="251"/>
    </location>
</feature>
<dbReference type="InterPro" id="IPR018313">
    <property type="entry name" value="SBP_3_CS"/>
</dbReference>
<keyword evidence="9" id="KW-1185">Reference proteome</keyword>
<feature type="chain" id="PRO_5004726610" evidence="5">
    <location>
        <begin position="23"/>
        <end position="257"/>
    </location>
</feature>
<dbReference type="GO" id="GO:0016020">
    <property type="term" value="C:membrane"/>
    <property type="evidence" value="ECO:0007669"/>
    <property type="project" value="InterPro"/>
</dbReference>
<proteinExistence type="inferred from homology"/>
<protein>
    <submittedName>
        <fullName evidence="8">Amino acid ABC transporter, binding protein</fullName>
    </submittedName>
</protein>
<comment type="subcellular location">
    <subcellularLocation>
        <location evidence="1">Cell envelope</location>
    </subcellularLocation>
</comment>
<dbReference type="SUPFAM" id="SSF53850">
    <property type="entry name" value="Periplasmic binding protein-like II"/>
    <property type="match status" value="1"/>
</dbReference>
<keyword evidence="3 5" id="KW-0732">Signal</keyword>
<dbReference type="eggNOG" id="COG0834">
    <property type="taxonomic scope" value="Bacteria"/>
</dbReference>
<dbReference type="SMART" id="SM00079">
    <property type="entry name" value="PBPe"/>
    <property type="match status" value="1"/>
</dbReference>
<dbReference type="SMART" id="SM00062">
    <property type="entry name" value="PBPb"/>
    <property type="match status" value="1"/>
</dbReference>
<dbReference type="RefSeq" id="WP_023431721.1">
    <property type="nucleotide sequence ID" value="NZ_AWXZ01000018.1"/>
</dbReference>